<proteinExistence type="predicted"/>
<dbReference type="Proteomes" id="UP000835052">
    <property type="component" value="Unassembled WGS sequence"/>
</dbReference>
<dbReference type="AlphaFoldDB" id="A0A8S1H5U4"/>
<comment type="caution">
    <text evidence="1">The sequence shown here is derived from an EMBL/GenBank/DDBJ whole genome shotgun (WGS) entry which is preliminary data.</text>
</comment>
<dbReference type="EMBL" id="CAJGYM010000017">
    <property type="protein sequence ID" value="CAD6190795.1"/>
    <property type="molecule type" value="Genomic_DNA"/>
</dbReference>
<sequence>MLLRPRSHSKAVVSLPKVLRCEKVAPVLWEDKKLSNPWRRVPEFRTLFMTKAPDCPATRQISPVVGKVHEKKFFVDPRAPFRVDNPIFLGSFGLSLQ</sequence>
<reference evidence="1" key="1">
    <citation type="submission" date="2020-10" db="EMBL/GenBank/DDBJ databases">
        <authorList>
            <person name="Kikuchi T."/>
        </authorList>
    </citation>
    <scope>NUCLEOTIDE SEQUENCE</scope>
    <source>
        <strain evidence="1">NKZ352</strain>
    </source>
</reference>
<name>A0A8S1H5U4_9PELO</name>
<accession>A0A8S1H5U4</accession>
<keyword evidence="2" id="KW-1185">Reference proteome</keyword>
<evidence type="ECO:0000313" key="1">
    <source>
        <dbReference type="EMBL" id="CAD6190795.1"/>
    </source>
</evidence>
<evidence type="ECO:0000313" key="2">
    <source>
        <dbReference type="Proteomes" id="UP000835052"/>
    </source>
</evidence>
<organism evidence="1 2">
    <name type="scientific">Caenorhabditis auriculariae</name>
    <dbReference type="NCBI Taxonomy" id="2777116"/>
    <lineage>
        <taxon>Eukaryota</taxon>
        <taxon>Metazoa</taxon>
        <taxon>Ecdysozoa</taxon>
        <taxon>Nematoda</taxon>
        <taxon>Chromadorea</taxon>
        <taxon>Rhabditida</taxon>
        <taxon>Rhabditina</taxon>
        <taxon>Rhabditomorpha</taxon>
        <taxon>Rhabditoidea</taxon>
        <taxon>Rhabditidae</taxon>
        <taxon>Peloderinae</taxon>
        <taxon>Caenorhabditis</taxon>
    </lineage>
</organism>
<gene>
    <name evidence="1" type="ORF">CAUJ_LOCUS6714</name>
</gene>
<protein>
    <submittedName>
        <fullName evidence="1">Uncharacterized protein</fullName>
    </submittedName>
</protein>